<evidence type="ECO:0000256" key="12">
    <source>
        <dbReference type="ARBA" id="ARBA00022777"/>
    </source>
</evidence>
<evidence type="ECO:0000256" key="17">
    <source>
        <dbReference type="ARBA" id="ARBA00025207"/>
    </source>
</evidence>
<dbReference type="InterPro" id="IPR036890">
    <property type="entry name" value="HATPase_C_sf"/>
</dbReference>
<dbReference type="PRINTS" id="PR00344">
    <property type="entry name" value="BCTRLSENSOR"/>
</dbReference>
<dbReference type="InterPro" id="IPR021766">
    <property type="entry name" value="PhoR_N"/>
</dbReference>
<evidence type="ECO:0000256" key="3">
    <source>
        <dbReference type="ARBA" id="ARBA00012438"/>
    </source>
</evidence>
<dbReference type="EC" id="2.7.13.3" evidence="3"/>
<dbReference type="Pfam" id="PF00512">
    <property type="entry name" value="HisKA"/>
    <property type="match status" value="1"/>
</dbReference>
<dbReference type="Pfam" id="PF11808">
    <property type="entry name" value="PhoR"/>
    <property type="match status" value="1"/>
</dbReference>
<dbReference type="SMART" id="SM00091">
    <property type="entry name" value="PAS"/>
    <property type="match status" value="1"/>
</dbReference>
<dbReference type="Gene3D" id="3.30.565.10">
    <property type="entry name" value="Histidine kinase-like ATPase, C-terminal domain"/>
    <property type="match status" value="1"/>
</dbReference>
<name>A0ABX1TLB3_9GAMM</name>
<comment type="catalytic activity">
    <reaction evidence="1">
        <text>ATP + protein L-histidine = ADP + protein N-phospho-L-histidine.</text>
        <dbReference type="EC" id="2.7.13.3"/>
    </reaction>
</comment>
<dbReference type="InterPro" id="IPR000014">
    <property type="entry name" value="PAS"/>
</dbReference>
<keyword evidence="12 19" id="KW-0418">Kinase</keyword>
<evidence type="ECO:0000256" key="16">
    <source>
        <dbReference type="ARBA" id="ARBA00023136"/>
    </source>
</evidence>
<comment type="subcellular location">
    <subcellularLocation>
        <location evidence="2">Cell membrane</location>
    </subcellularLocation>
</comment>
<dbReference type="NCBIfam" id="TIGR02966">
    <property type="entry name" value="phoR_proteo"/>
    <property type="match status" value="1"/>
</dbReference>
<dbReference type="CDD" id="cd00130">
    <property type="entry name" value="PAS"/>
    <property type="match status" value="1"/>
</dbReference>
<dbReference type="InterPro" id="IPR003661">
    <property type="entry name" value="HisK_dim/P_dom"/>
</dbReference>
<evidence type="ECO:0000256" key="5">
    <source>
        <dbReference type="ARBA" id="ARBA00022448"/>
    </source>
</evidence>
<evidence type="ECO:0000256" key="10">
    <source>
        <dbReference type="ARBA" id="ARBA00022692"/>
    </source>
</evidence>
<dbReference type="InterPro" id="IPR005467">
    <property type="entry name" value="His_kinase_dom"/>
</dbReference>
<dbReference type="InterPro" id="IPR004358">
    <property type="entry name" value="Sig_transdc_His_kin-like_C"/>
</dbReference>
<dbReference type="PANTHER" id="PTHR45453:SF1">
    <property type="entry name" value="PHOSPHATE REGULON SENSOR PROTEIN PHOR"/>
    <property type="match status" value="1"/>
</dbReference>
<dbReference type="InterPro" id="IPR036097">
    <property type="entry name" value="HisK_dim/P_sf"/>
</dbReference>
<dbReference type="PANTHER" id="PTHR45453">
    <property type="entry name" value="PHOSPHATE REGULON SENSOR PROTEIN PHOR"/>
    <property type="match status" value="1"/>
</dbReference>
<keyword evidence="13" id="KW-0067">ATP-binding</keyword>
<reference evidence="19 20" key="1">
    <citation type="submission" date="2019-03" db="EMBL/GenBank/DDBJ databases">
        <title>Metabolic reconstructions from genomes of highly enriched 'Candidatus Accumulibacter' and 'Candidatus Competibacter' bioreactor populations.</title>
        <authorList>
            <person name="Annavajhala M.K."/>
            <person name="Welles L."/>
            <person name="Abbas B."/>
            <person name="Sorokin D."/>
            <person name="Park H."/>
            <person name="Van Loosdrecht M."/>
            <person name="Chandran K."/>
        </authorList>
    </citation>
    <scope>NUCLEOTIDE SEQUENCE [LARGE SCALE GENOMIC DNA]</scope>
    <source>
        <strain evidence="19 20">SBR_G</strain>
    </source>
</reference>
<dbReference type="SUPFAM" id="SSF55874">
    <property type="entry name" value="ATPase domain of HSP90 chaperone/DNA topoisomerase II/histidine kinase"/>
    <property type="match status" value="1"/>
</dbReference>
<keyword evidence="9" id="KW-0808">Transferase</keyword>
<dbReference type="Pfam" id="PF02518">
    <property type="entry name" value="HATPase_c"/>
    <property type="match status" value="1"/>
</dbReference>
<comment type="function">
    <text evidence="17">Member of the two-component regulatory system PhoR/PhoB involved in the phosphate regulon genes expression. PhoR may function as a membrane-associated protein kinase that phosphorylates PhoB in response to environmental signals.</text>
</comment>
<keyword evidence="8" id="KW-0592">Phosphate transport</keyword>
<dbReference type="InterPro" id="IPR003594">
    <property type="entry name" value="HATPase_dom"/>
</dbReference>
<evidence type="ECO:0000256" key="7">
    <source>
        <dbReference type="ARBA" id="ARBA00022553"/>
    </source>
</evidence>
<keyword evidence="6" id="KW-1003">Cell membrane</keyword>
<evidence type="ECO:0000256" key="1">
    <source>
        <dbReference type="ARBA" id="ARBA00000085"/>
    </source>
</evidence>
<dbReference type="SMART" id="SM00387">
    <property type="entry name" value="HATPase_c"/>
    <property type="match status" value="1"/>
</dbReference>
<evidence type="ECO:0000256" key="11">
    <source>
        <dbReference type="ARBA" id="ARBA00022741"/>
    </source>
</evidence>
<organism evidence="19 20">
    <name type="scientific">Candidatus Competibacter phosphatis</name>
    <dbReference type="NCBI Taxonomy" id="221280"/>
    <lineage>
        <taxon>Bacteria</taxon>
        <taxon>Pseudomonadati</taxon>
        <taxon>Pseudomonadota</taxon>
        <taxon>Gammaproteobacteria</taxon>
        <taxon>Candidatus Competibacteraceae</taxon>
        <taxon>Candidatus Competibacter</taxon>
    </lineage>
</organism>
<keyword evidence="20" id="KW-1185">Reference proteome</keyword>
<dbReference type="EMBL" id="SPMZ01000040">
    <property type="protein sequence ID" value="NMQ20186.1"/>
    <property type="molecule type" value="Genomic_DNA"/>
</dbReference>
<sequence length="446" mass="49668">MSRSWWSLLRRQALILLGAAWAGWLAGHPLGALLLATLGCLAWQMWKLRQLERWLREGRDGGSVPFSGLVWADIGAHVARLRRQSRKRKRKLSRLLKQFQQATAALPDAAVVLSEDDRMLWCNGAAHTLLGLSPNRDIGLPITHLMRHPGFVAFLTQRRQRDSVEFPAPVDDDVLLSARVVPYGKKQRLLLAADITRVRQLEQMRRDFVANVSHELRTPLTVISGYLETLLDSESPALAAWRQPLSGMQQQSRRMLHIVEDLLMLARLETQRERPPRKPVPVPVLLTDIAGDAIALSGEQGHRIEVDADPALWLLGCEKELRSAFSNLAFNAVRHTPAGGRIQIRWFADTSGLHLVVEDNGEGIASQHLPRLTERFYRVNRDRSRGSGGTGLGLSIVKHVLHNHGGQLRITSELGVGSVFTCDFPGELRVEPAIVTPACHGPAARC</sequence>
<accession>A0ABX1TLB3</accession>
<dbReference type="SMART" id="SM00388">
    <property type="entry name" value="HisKA"/>
    <property type="match status" value="1"/>
</dbReference>
<keyword evidence="5" id="KW-0813">Transport</keyword>
<keyword evidence="7" id="KW-0597">Phosphoprotein</keyword>
<evidence type="ECO:0000256" key="14">
    <source>
        <dbReference type="ARBA" id="ARBA00022989"/>
    </source>
</evidence>
<dbReference type="RefSeq" id="WP_169249449.1">
    <property type="nucleotide sequence ID" value="NZ_SPMZ01000040.1"/>
</dbReference>
<dbReference type="PROSITE" id="PS50109">
    <property type="entry name" value="HIS_KIN"/>
    <property type="match status" value="1"/>
</dbReference>
<protein>
    <recommendedName>
        <fullName evidence="4">Phosphate regulon sensor protein PhoR</fullName>
        <ecNumber evidence="3">2.7.13.3</ecNumber>
    </recommendedName>
</protein>
<keyword evidence="15" id="KW-0902">Two-component regulatory system</keyword>
<evidence type="ECO:0000256" key="9">
    <source>
        <dbReference type="ARBA" id="ARBA00022679"/>
    </source>
</evidence>
<evidence type="ECO:0000313" key="19">
    <source>
        <dbReference type="EMBL" id="NMQ20186.1"/>
    </source>
</evidence>
<evidence type="ECO:0000259" key="18">
    <source>
        <dbReference type="PROSITE" id="PS50109"/>
    </source>
</evidence>
<evidence type="ECO:0000256" key="2">
    <source>
        <dbReference type="ARBA" id="ARBA00004236"/>
    </source>
</evidence>
<evidence type="ECO:0000256" key="15">
    <source>
        <dbReference type="ARBA" id="ARBA00023012"/>
    </source>
</evidence>
<dbReference type="SUPFAM" id="SSF55785">
    <property type="entry name" value="PYP-like sensor domain (PAS domain)"/>
    <property type="match status" value="1"/>
</dbReference>
<feature type="domain" description="Histidine kinase" evidence="18">
    <location>
        <begin position="211"/>
        <end position="428"/>
    </location>
</feature>
<gene>
    <name evidence="19" type="primary">phoR</name>
    <name evidence="19" type="ORF">E4P82_13845</name>
</gene>
<proteinExistence type="predicted"/>
<dbReference type="Proteomes" id="UP000760480">
    <property type="component" value="Unassembled WGS sequence"/>
</dbReference>
<dbReference type="SUPFAM" id="SSF47384">
    <property type="entry name" value="Homodimeric domain of signal transducing histidine kinase"/>
    <property type="match status" value="1"/>
</dbReference>
<evidence type="ECO:0000256" key="4">
    <source>
        <dbReference type="ARBA" id="ARBA00019665"/>
    </source>
</evidence>
<dbReference type="InterPro" id="IPR050351">
    <property type="entry name" value="BphY/WalK/GraS-like"/>
</dbReference>
<keyword evidence="11" id="KW-0547">Nucleotide-binding</keyword>
<evidence type="ECO:0000256" key="6">
    <source>
        <dbReference type="ARBA" id="ARBA00022475"/>
    </source>
</evidence>
<comment type="caution">
    <text evidence="19">The sequence shown here is derived from an EMBL/GenBank/DDBJ whole genome shotgun (WGS) entry which is preliminary data.</text>
</comment>
<evidence type="ECO:0000256" key="8">
    <source>
        <dbReference type="ARBA" id="ARBA00022592"/>
    </source>
</evidence>
<dbReference type="CDD" id="cd00082">
    <property type="entry name" value="HisKA"/>
    <property type="match status" value="1"/>
</dbReference>
<dbReference type="Gene3D" id="1.10.287.130">
    <property type="match status" value="1"/>
</dbReference>
<dbReference type="Pfam" id="PF00989">
    <property type="entry name" value="PAS"/>
    <property type="match status" value="1"/>
</dbReference>
<keyword evidence="16" id="KW-0472">Membrane</keyword>
<dbReference type="InterPro" id="IPR014310">
    <property type="entry name" value="Sig_transdc_His_kinase_PhoR"/>
</dbReference>
<keyword evidence="14" id="KW-1133">Transmembrane helix</keyword>
<evidence type="ECO:0000256" key="13">
    <source>
        <dbReference type="ARBA" id="ARBA00022840"/>
    </source>
</evidence>
<evidence type="ECO:0000313" key="20">
    <source>
        <dbReference type="Proteomes" id="UP000760480"/>
    </source>
</evidence>
<keyword evidence="10" id="KW-0812">Transmembrane</keyword>
<dbReference type="InterPro" id="IPR013767">
    <property type="entry name" value="PAS_fold"/>
</dbReference>
<dbReference type="Gene3D" id="3.30.450.20">
    <property type="entry name" value="PAS domain"/>
    <property type="match status" value="1"/>
</dbReference>
<dbReference type="GO" id="GO:0016301">
    <property type="term" value="F:kinase activity"/>
    <property type="evidence" value="ECO:0007669"/>
    <property type="project" value="UniProtKB-KW"/>
</dbReference>
<dbReference type="InterPro" id="IPR035965">
    <property type="entry name" value="PAS-like_dom_sf"/>
</dbReference>